<dbReference type="SUPFAM" id="SSF141562">
    <property type="entry name" value="At5g01610-like"/>
    <property type="match status" value="1"/>
</dbReference>
<dbReference type="InterPro" id="IPR036758">
    <property type="entry name" value="At5g01610-like"/>
</dbReference>
<dbReference type="Gene3D" id="2.30.240.10">
    <property type="entry name" value="At5g01610-like"/>
    <property type="match status" value="1"/>
</dbReference>
<organism evidence="1 2">
    <name type="scientific">Digitaria exilis</name>
    <dbReference type="NCBI Taxonomy" id="1010633"/>
    <lineage>
        <taxon>Eukaryota</taxon>
        <taxon>Viridiplantae</taxon>
        <taxon>Streptophyta</taxon>
        <taxon>Embryophyta</taxon>
        <taxon>Tracheophyta</taxon>
        <taxon>Spermatophyta</taxon>
        <taxon>Magnoliopsida</taxon>
        <taxon>Liliopsida</taxon>
        <taxon>Poales</taxon>
        <taxon>Poaceae</taxon>
        <taxon>PACMAD clade</taxon>
        <taxon>Panicoideae</taxon>
        <taxon>Panicodae</taxon>
        <taxon>Paniceae</taxon>
        <taxon>Anthephorinae</taxon>
        <taxon>Digitaria</taxon>
    </lineage>
</organism>
<evidence type="ECO:0000313" key="1">
    <source>
        <dbReference type="EMBL" id="KAF8665862.1"/>
    </source>
</evidence>
<evidence type="ECO:0000313" key="2">
    <source>
        <dbReference type="Proteomes" id="UP000636709"/>
    </source>
</evidence>
<dbReference type="EMBL" id="JACEFO010002324">
    <property type="protein sequence ID" value="KAF8665862.1"/>
    <property type="molecule type" value="Genomic_DNA"/>
</dbReference>
<reference evidence="1" key="1">
    <citation type="submission" date="2020-07" db="EMBL/GenBank/DDBJ databases">
        <title>Genome sequence and genetic diversity analysis of an under-domesticated orphan crop, white fonio (Digitaria exilis).</title>
        <authorList>
            <person name="Bennetzen J.L."/>
            <person name="Chen S."/>
            <person name="Ma X."/>
            <person name="Wang X."/>
            <person name="Yssel A.E.J."/>
            <person name="Chaluvadi S.R."/>
            <person name="Johnson M."/>
            <person name="Gangashetty P."/>
            <person name="Hamidou F."/>
            <person name="Sanogo M.D."/>
            <person name="Zwaenepoel A."/>
            <person name="Wallace J."/>
            <person name="Van De Peer Y."/>
            <person name="Van Deynze A."/>
        </authorList>
    </citation>
    <scope>NUCLEOTIDE SEQUENCE</scope>
    <source>
        <tissue evidence="1">Leaves</tissue>
    </source>
</reference>
<gene>
    <name evidence="1" type="ORF">HU200_053942</name>
</gene>
<dbReference type="OrthoDB" id="1878965at2759"/>
<accession>A0A835E4H7</accession>
<name>A0A835E4H7_9POAL</name>
<dbReference type="AlphaFoldDB" id="A0A835E4H7"/>
<dbReference type="InterPro" id="IPR007493">
    <property type="entry name" value="DUF538"/>
</dbReference>
<dbReference type="Pfam" id="PF04398">
    <property type="entry name" value="DUF538"/>
    <property type="match status" value="1"/>
</dbReference>
<keyword evidence="2" id="KW-1185">Reference proteome</keyword>
<protein>
    <submittedName>
        <fullName evidence="1">Uncharacterized protein</fullName>
    </submittedName>
</protein>
<comment type="caution">
    <text evidence="1">The sequence shown here is derived from an EMBL/GenBank/DDBJ whole genome shotgun (WGS) entry which is preliminary data.</text>
</comment>
<sequence>MHCKTIQTEAPLQSKEEEKQEECERKEIANRQSLTMALTADELKAKAEVYYGDDICQQCTHLLLKEAGLPNGLLPLKDLIECGYVQDTGYVWLKQKKRVDHVFQSLGRLVSYGTEITGYAEKGRIKKVKGIKTRELMVWVPVEEIAIDEPATGKLICKSIAGITKTFPASAFHIPEKENQKMNCAAPKPVVLMERAPQVVKNN</sequence>
<dbReference type="PANTHER" id="PTHR31676">
    <property type="entry name" value="T31J12.3 PROTEIN-RELATED"/>
    <property type="match status" value="1"/>
</dbReference>
<dbReference type="Proteomes" id="UP000636709">
    <property type="component" value="Unassembled WGS sequence"/>
</dbReference>
<dbReference type="PANTHER" id="PTHR31676:SF29">
    <property type="entry name" value="OS11G0683600 PROTEIN"/>
    <property type="match status" value="1"/>
</dbReference>
<proteinExistence type="predicted"/>